<sequence>MSVNKSRQREFLPLPVSHQNCGLIKLLSSCLLSSSFKINQTSFLPEHNYLSAGDKGDVCDDDPTAGVPQTLKIKPPEVQASFYFNKFSLQLRLLGDSCYAEVR</sequence>
<organism evidence="1 2">
    <name type="scientific">Xenotaenia resolanae</name>
    <dbReference type="NCBI Taxonomy" id="208358"/>
    <lineage>
        <taxon>Eukaryota</taxon>
        <taxon>Metazoa</taxon>
        <taxon>Chordata</taxon>
        <taxon>Craniata</taxon>
        <taxon>Vertebrata</taxon>
        <taxon>Euteleostomi</taxon>
        <taxon>Actinopterygii</taxon>
        <taxon>Neopterygii</taxon>
        <taxon>Teleostei</taxon>
        <taxon>Neoteleostei</taxon>
        <taxon>Acanthomorphata</taxon>
        <taxon>Ovalentaria</taxon>
        <taxon>Atherinomorphae</taxon>
        <taxon>Cyprinodontiformes</taxon>
        <taxon>Goodeidae</taxon>
        <taxon>Xenotaenia</taxon>
    </lineage>
</organism>
<proteinExistence type="predicted"/>
<evidence type="ECO:0000313" key="1">
    <source>
        <dbReference type="EMBL" id="MEQ2262036.1"/>
    </source>
</evidence>
<accession>A0ABV0VXU1</accession>
<reference evidence="1 2" key="1">
    <citation type="submission" date="2021-06" db="EMBL/GenBank/DDBJ databases">
        <authorList>
            <person name="Palmer J.M."/>
        </authorList>
    </citation>
    <scope>NUCLEOTIDE SEQUENCE [LARGE SCALE GENOMIC DNA]</scope>
    <source>
        <strain evidence="1 2">XR_2019</strain>
        <tissue evidence="1">Muscle</tissue>
    </source>
</reference>
<evidence type="ECO:0000313" key="2">
    <source>
        <dbReference type="Proteomes" id="UP001444071"/>
    </source>
</evidence>
<gene>
    <name evidence="1" type="ORF">XENORESO_021453</name>
</gene>
<comment type="caution">
    <text evidence="1">The sequence shown here is derived from an EMBL/GenBank/DDBJ whole genome shotgun (WGS) entry which is preliminary data.</text>
</comment>
<dbReference type="Proteomes" id="UP001444071">
    <property type="component" value="Unassembled WGS sequence"/>
</dbReference>
<protein>
    <submittedName>
        <fullName evidence="1">Uncharacterized protein</fullName>
    </submittedName>
</protein>
<name>A0ABV0VXU1_9TELE</name>
<dbReference type="EMBL" id="JAHRIM010019033">
    <property type="protein sequence ID" value="MEQ2262036.1"/>
    <property type="molecule type" value="Genomic_DNA"/>
</dbReference>
<keyword evidence="2" id="KW-1185">Reference proteome</keyword>